<dbReference type="PANTHER" id="PTHR34512:SF30">
    <property type="entry name" value="OUTER MEMBRANE PROTEIN ASSEMBLY FACTOR BAMB"/>
    <property type="match status" value="1"/>
</dbReference>
<sequence>MKFNILGFGLLFATLLSLSACEDENSYSAPLSRFEVEDLTVTSGDESVTMQWKKQADKPDPESYLITWVSSSADEGAKSEEVDGTTTSYTVEDLTNDVAYTFGVQARYADGLAQMIKATATPKTTRIPVTDFKATAGDKCVFLSWTEPVTDLNYKYEIIVSENNNALKTLEVPQGTKSLLVSELSNDIEYRFDISAVYNHGRSETLSSSATPGHITAISCLPENPHVFELCKLEYNPAFFINGTISSVQWSVNGSPVSANENLVTMFSIAGKNTVTVEVTFTDGTKASGSIDINVENFAWSEFPNAGYQKASNFAFSADGQTLYSVSQTSKTLFAINAITGLARWQQTFEAATYGAGIAVGPDGKVYIGTEDKNGSLYALTENGTIRWTVTMGAAVKAAPAVTSDGYVYALCDGAKLIAYDADNGNQIWSAQLSGNAGGVVVDANGNVYAGTSAGVWSYSSRGDKRWASEALVVTERGGSLAINSKDNIIYAVLKAKAGIAALDMNSGATKWTYPTSNNDCYHPVVDNDGNVYFCEKNGGLYALTSSGSVKWKYTDNLNYTYSGFALGENGHAYITQYGSPFAILDFDPDGNANILSNITQTMSPVCIGPDGRLYYGCNGSIQSYNIGVQPLRAGWYCCGGNLQGSNSLR</sequence>
<dbReference type="InterPro" id="IPR003961">
    <property type="entry name" value="FN3_dom"/>
</dbReference>
<keyword evidence="1" id="KW-0732">Signal</keyword>
<evidence type="ECO:0000256" key="1">
    <source>
        <dbReference type="SAM" id="SignalP"/>
    </source>
</evidence>
<dbReference type="CDD" id="cd00063">
    <property type="entry name" value="FN3"/>
    <property type="match status" value="2"/>
</dbReference>
<accession>A0ABV4CWU6</accession>
<feature type="domain" description="Fibronectin type-III" evidence="2">
    <location>
        <begin position="30"/>
        <end position="130"/>
    </location>
</feature>
<dbReference type="Gene3D" id="2.130.10.10">
    <property type="entry name" value="YVTN repeat-like/Quinoprotein amine dehydrogenase"/>
    <property type="match status" value="1"/>
</dbReference>
<dbReference type="InterPro" id="IPR015943">
    <property type="entry name" value="WD40/YVTN_repeat-like_dom_sf"/>
</dbReference>
<dbReference type="Pfam" id="PF13360">
    <property type="entry name" value="PQQ_2"/>
    <property type="match status" value="1"/>
</dbReference>
<dbReference type="InterPro" id="IPR018391">
    <property type="entry name" value="PQQ_b-propeller_rpt"/>
</dbReference>
<feature type="signal peptide" evidence="1">
    <location>
        <begin position="1"/>
        <end position="22"/>
    </location>
</feature>
<evidence type="ECO:0000313" key="4">
    <source>
        <dbReference type="Proteomes" id="UP001565200"/>
    </source>
</evidence>
<dbReference type="EMBL" id="JBCLPP010000017">
    <property type="protein sequence ID" value="MEY8245457.1"/>
    <property type="molecule type" value="Genomic_DNA"/>
</dbReference>
<dbReference type="InterPro" id="IPR011047">
    <property type="entry name" value="Quinoprotein_ADH-like_sf"/>
</dbReference>
<dbReference type="Pfam" id="PF00041">
    <property type="entry name" value="fn3"/>
    <property type="match status" value="1"/>
</dbReference>
<reference evidence="3 4" key="1">
    <citation type="submission" date="2024-03" db="EMBL/GenBank/DDBJ databases">
        <title>Mouse gut bacterial collection (mGBC) of GemPharmatech.</title>
        <authorList>
            <person name="He Y."/>
            <person name="Dong L."/>
            <person name="Wu D."/>
            <person name="Gao X."/>
            <person name="Lin Z."/>
        </authorList>
    </citation>
    <scope>NUCLEOTIDE SEQUENCE [LARGE SCALE GENOMIC DNA]</scope>
    <source>
        <strain evidence="3 4">54-13</strain>
    </source>
</reference>
<dbReference type="PROSITE" id="PS50853">
    <property type="entry name" value="FN3"/>
    <property type="match status" value="1"/>
</dbReference>
<dbReference type="InterPro" id="IPR002372">
    <property type="entry name" value="PQQ_rpt_dom"/>
</dbReference>
<evidence type="ECO:0000313" key="3">
    <source>
        <dbReference type="EMBL" id="MEY8245457.1"/>
    </source>
</evidence>
<dbReference type="Gene3D" id="2.60.40.10">
    <property type="entry name" value="Immunoglobulins"/>
    <property type="match status" value="2"/>
</dbReference>
<comment type="caution">
    <text evidence="3">The sequence shown here is derived from an EMBL/GenBank/DDBJ whole genome shotgun (WGS) entry which is preliminary data.</text>
</comment>
<dbReference type="SMART" id="SM00564">
    <property type="entry name" value="PQQ"/>
    <property type="match status" value="6"/>
</dbReference>
<organism evidence="3 4">
    <name type="scientific">Heminiphilus faecis</name>
    <dbReference type="NCBI Taxonomy" id="2601703"/>
    <lineage>
        <taxon>Bacteria</taxon>
        <taxon>Pseudomonadati</taxon>
        <taxon>Bacteroidota</taxon>
        <taxon>Bacteroidia</taxon>
        <taxon>Bacteroidales</taxon>
        <taxon>Muribaculaceae</taxon>
        <taxon>Heminiphilus</taxon>
    </lineage>
</organism>
<dbReference type="SUPFAM" id="SSF49265">
    <property type="entry name" value="Fibronectin type III"/>
    <property type="match status" value="1"/>
</dbReference>
<dbReference type="PANTHER" id="PTHR34512">
    <property type="entry name" value="CELL SURFACE PROTEIN"/>
    <property type="match status" value="1"/>
</dbReference>
<dbReference type="InterPro" id="IPR013783">
    <property type="entry name" value="Ig-like_fold"/>
</dbReference>
<dbReference type="Proteomes" id="UP001565200">
    <property type="component" value="Unassembled WGS sequence"/>
</dbReference>
<keyword evidence="4" id="KW-1185">Reference proteome</keyword>
<dbReference type="PROSITE" id="PS51257">
    <property type="entry name" value="PROKAR_LIPOPROTEIN"/>
    <property type="match status" value="1"/>
</dbReference>
<proteinExistence type="predicted"/>
<dbReference type="SMART" id="SM00060">
    <property type="entry name" value="FN3"/>
    <property type="match status" value="2"/>
</dbReference>
<evidence type="ECO:0000259" key="2">
    <source>
        <dbReference type="PROSITE" id="PS50853"/>
    </source>
</evidence>
<feature type="chain" id="PRO_5045886697" evidence="1">
    <location>
        <begin position="23"/>
        <end position="650"/>
    </location>
</feature>
<protein>
    <submittedName>
        <fullName evidence="3">PQQ-binding-like beta-propeller repeat protein</fullName>
    </submittedName>
</protein>
<dbReference type="InterPro" id="IPR036116">
    <property type="entry name" value="FN3_sf"/>
</dbReference>
<name>A0ABV4CWU6_9BACT</name>
<gene>
    <name evidence="3" type="ORF">AAK873_07485</name>
</gene>
<dbReference type="RefSeq" id="WP_369863453.1">
    <property type="nucleotide sequence ID" value="NZ_JBCLPP010000017.1"/>
</dbReference>
<dbReference type="SUPFAM" id="SSF50998">
    <property type="entry name" value="Quinoprotein alcohol dehydrogenase-like"/>
    <property type="match status" value="1"/>
</dbReference>